<proteinExistence type="predicted"/>
<sequence>MNQTVFSSILFLSIAVIWLLFAILFEQFRYMNIGLAVIFLFLGFSKWNTHKKGKDWMEE</sequence>
<keyword evidence="3" id="KW-1185">Reference proteome</keyword>
<evidence type="ECO:0000313" key="2">
    <source>
        <dbReference type="EMBL" id="MFD1017597.1"/>
    </source>
</evidence>
<gene>
    <name evidence="2" type="ORF">ACFQ2J_00185</name>
</gene>
<name>A0ABW3KVK4_9BACI</name>
<protein>
    <submittedName>
        <fullName evidence="2">Uncharacterized protein</fullName>
    </submittedName>
</protein>
<dbReference type="RefSeq" id="WP_386055445.1">
    <property type="nucleotide sequence ID" value="NZ_JBHTKL010000001.1"/>
</dbReference>
<keyword evidence="1" id="KW-0472">Membrane</keyword>
<reference evidence="3" key="1">
    <citation type="journal article" date="2019" name="Int. J. Syst. Evol. Microbiol.">
        <title>The Global Catalogue of Microorganisms (GCM) 10K type strain sequencing project: providing services to taxonomists for standard genome sequencing and annotation.</title>
        <authorList>
            <consortium name="The Broad Institute Genomics Platform"/>
            <consortium name="The Broad Institute Genome Sequencing Center for Infectious Disease"/>
            <person name="Wu L."/>
            <person name="Ma J."/>
        </authorList>
    </citation>
    <scope>NUCLEOTIDE SEQUENCE [LARGE SCALE GENOMIC DNA]</scope>
    <source>
        <strain evidence="3">CCUG 56607</strain>
    </source>
</reference>
<feature type="transmembrane region" description="Helical" evidence="1">
    <location>
        <begin position="30"/>
        <end position="47"/>
    </location>
</feature>
<keyword evidence="1" id="KW-1133">Transmembrane helix</keyword>
<accession>A0ABW3KVK4</accession>
<comment type="caution">
    <text evidence="2">The sequence shown here is derived from an EMBL/GenBank/DDBJ whole genome shotgun (WGS) entry which is preliminary data.</text>
</comment>
<feature type="transmembrane region" description="Helical" evidence="1">
    <location>
        <begin position="5"/>
        <end position="24"/>
    </location>
</feature>
<evidence type="ECO:0000256" key="1">
    <source>
        <dbReference type="SAM" id="Phobius"/>
    </source>
</evidence>
<keyword evidence="1" id="KW-0812">Transmembrane</keyword>
<organism evidence="2 3">
    <name type="scientific">Thalassobacillus hwangdonensis</name>
    <dbReference type="NCBI Taxonomy" id="546108"/>
    <lineage>
        <taxon>Bacteria</taxon>
        <taxon>Bacillati</taxon>
        <taxon>Bacillota</taxon>
        <taxon>Bacilli</taxon>
        <taxon>Bacillales</taxon>
        <taxon>Bacillaceae</taxon>
        <taxon>Thalassobacillus</taxon>
    </lineage>
</organism>
<dbReference type="EMBL" id="JBHTKL010000001">
    <property type="protein sequence ID" value="MFD1017597.1"/>
    <property type="molecule type" value="Genomic_DNA"/>
</dbReference>
<dbReference type="Proteomes" id="UP001596990">
    <property type="component" value="Unassembled WGS sequence"/>
</dbReference>
<evidence type="ECO:0000313" key="3">
    <source>
        <dbReference type="Proteomes" id="UP001596990"/>
    </source>
</evidence>